<organism evidence="2 3">
    <name type="scientific">Parapedobacter luteus</name>
    <dbReference type="NCBI Taxonomy" id="623280"/>
    <lineage>
        <taxon>Bacteria</taxon>
        <taxon>Pseudomonadati</taxon>
        <taxon>Bacteroidota</taxon>
        <taxon>Sphingobacteriia</taxon>
        <taxon>Sphingobacteriales</taxon>
        <taxon>Sphingobacteriaceae</taxon>
        <taxon>Parapedobacter</taxon>
    </lineage>
</organism>
<dbReference type="AlphaFoldDB" id="A0A1T5BQ32"/>
<name>A0A1T5BQ32_9SPHI</name>
<keyword evidence="3" id="KW-1185">Reference proteome</keyword>
<evidence type="ECO:0000256" key="1">
    <source>
        <dbReference type="SAM" id="Phobius"/>
    </source>
</evidence>
<proteinExistence type="predicted"/>
<sequence length="225" mass="25253">MYGEKARMNNNYNIIRIQQYLNGELSSDEMYRLEREALDDPLLQDAIDGYRMQKEVSHRQLSLLQQRLAARIAQQAKERSTFYFSWQRLAIAATACVLMVLVLVLLWMRNQSLQPKTTEKEVEVALAPVAGGAVHVRAEAVNEAGFDAQPEGGWEQLNAHLAENAGRITVSGEVILMFEIDAEGKPTAIQHVGKADPLLLNEIRQVLTEGPIWKGSKGKLVLTRE</sequence>
<dbReference type="Proteomes" id="UP000190541">
    <property type="component" value="Unassembled WGS sequence"/>
</dbReference>
<gene>
    <name evidence="2" type="ORF">SAMN05660226_01658</name>
</gene>
<keyword evidence="1" id="KW-0472">Membrane</keyword>
<keyword evidence="1" id="KW-1133">Transmembrane helix</keyword>
<protein>
    <submittedName>
        <fullName evidence="2">Uncharacterized protein</fullName>
    </submittedName>
</protein>
<dbReference type="STRING" id="623280.SAMN05660226_01658"/>
<evidence type="ECO:0000313" key="3">
    <source>
        <dbReference type="Proteomes" id="UP000190541"/>
    </source>
</evidence>
<dbReference type="EMBL" id="FUYS01000003">
    <property type="protein sequence ID" value="SKB49452.1"/>
    <property type="molecule type" value="Genomic_DNA"/>
</dbReference>
<feature type="transmembrane region" description="Helical" evidence="1">
    <location>
        <begin position="89"/>
        <end position="108"/>
    </location>
</feature>
<reference evidence="2 3" key="1">
    <citation type="submission" date="2017-02" db="EMBL/GenBank/DDBJ databases">
        <authorList>
            <person name="Peterson S.W."/>
        </authorList>
    </citation>
    <scope>NUCLEOTIDE SEQUENCE [LARGE SCALE GENOMIC DNA]</scope>
    <source>
        <strain evidence="2 3">DSM 22899</strain>
    </source>
</reference>
<accession>A0A1T5BQ32</accession>
<keyword evidence="1" id="KW-0812">Transmembrane</keyword>
<evidence type="ECO:0000313" key="2">
    <source>
        <dbReference type="EMBL" id="SKB49452.1"/>
    </source>
</evidence>